<keyword evidence="3" id="KW-1185">Reference proteome</keyword>
<proteinExistence type="predicted"/>
<feature type="compositionally biased region" description="Basic and acidic residues" evidence="1">
    <location>
        <begin position="212"/>
        <end position="224"/>
    </location>
</feature>
<feature type="compositionally biased region" description="Polar residues" evidence="1">
    <location>
        <begin position="158"/>
        <end position="174"/>
    </location>
</feature>
<feature type="compositionally biased region" description="Polar residues" evidence="1">
    <location>
        <begin position="1"/>
        <end position="14"/>
    </location>
</feature>
<accession>A0A914YC15</accession>
<evidence type="ECO:0000256" key="1">
    <source>
        <dbReference type="SAM" id="MobiDB-lite"/>
    </source>
</evidence>
<evidence type="ECO:0000313" key="3">
    <source>
        <dbReference type="Proteomes" id="UP000887577"/>
    </source>
</evidence>
<dbReference type="PROSITE" id="PS50172">
    <property type="entry name" value="BRCT"/>
    <property type="match status" value="1"/>
</dbReference>
<feature type="region of interest" description="Disordered" evidence="1">
    <location>
        <begin position="78"/>
        <end position="114"/>
    </location>
</feature>
<reference evidence="4" key="1">
    <citation type="submission" date="2022-11" db="UniProtKB">
        <authorList>
            <consortium name="WormBaseParasite"/>
        </authorList>
    </citation>
    <scope>IDENTIFICATION</scope>
</reference>
<feature type="domain" description="BRCT" evidence="2">
    <location>
        <begin position="241"/>
        <end position="296"/>
    </location>
</feature>
<dbReference type="Proteomes" id="UP000887577">
    <property type="component" value="Unplaced"/>
</dbReference>
<sequence length="296" mass="32516">MNTRNGHQRNLSENSEADDLFNFDIKKDKTPKRVNTNSGQRPTFGDLKFFNITPNNSANMDNEELLLAPALLTKTPLTEVPKSETLKTPTNKSGRRTPTLRKRKASEDAETPAKLAKVDTDDAFVTPKATPAARSSVKRKLLKIDEEMPVLQAEEQLSDSVTAVNDQENVSQSGGRPRRSAAVKAAAAITLAATPSTSSITTPKTKSRPKSKKEDTKVVEEESSSRGTSELDEANREGDIAYDKIFNELQFILTSAARNSSSSTFVKKEVRKQIESRGGNVVETFESMNPDLTTKL</sequence>
<dbReference type="WBParaSite" id="PSU_v2.g16300.t1">
    <property type="protein sequence ID" value="PSU_v2.g16300.t1"/>
    <property type="gene ID" value="PSU_v2.g16300"/>
</dbReference>
<feature type="compositionally biased region" description="Basic residues" evidence="1">
    <location>
        <begin position="93"/>
        <end position="104"/>
    </location>
</feature>
<organism evidence="3 4">
    <name type="scientific">Panagrolaimus superbus</name>
    <dbReference type="NCBI Taxonomy" id="310955"/>
    <lineage>
        <taxon>Eukaryota</taxon>
        <taxon>Metazoa</taxon>
        <taxon>Ecdysozoa</taxon>
        <taxon>Nematoda</taxon>
        <taxon>Chromadorea</taxon>
        <taxon>Rhabditida</taxon>
        <taxon>Tylenchina</taxon>
        <taxon>Panagrolaimomorpha</taxon>
        <taxon>Panagrolaimoidea</taxon>
        <taxon>Panagrolaimidae</taxon>
        <taxon>Panagrolaimus</taxon>
    </lineage>
</organism>
<name>A0A914YC15_9BILA</name>
<protein>
    <submittedName>
        <fullName evidence="4">BRCT domain-containing protein</fullName>
    </submittedName>
</protein>
<evidence type="ECO:0000313" key="4">
    <source>
        <dbReference type="WBParaSite" id="PSU_v2.g16300.t1"/>
    </source>
</evidence>
<feature type="region of interest" description="Disordered" evidence="1">
    <location>
        <begin position="155"/>
        <end position="181"/>
    </location>
</feature>
<dbReference type="AlphaFoldDB" id="A0A914YC15"/>
<dbReference type="InterPro" id="IPR001357">
    <property type="entry name" value="BRCT_dom"/>
</dbReference>
<feature type="region of interest" description="Disordered" evidence="1">
    <location>
        <begin position="1"/>
        <end position="43"/>
    </location>
</feature>
<feature type="compositionally biased region" description="Low complexity" evidence="1">
    <location>
        <begin position="194"/>
        <end position="204"/>
    </location>
</feature>
<feature type="region of interest" description="Disordered" evidence="1">
    <location>
        <begin position="194"/>
        <end position="235"/>
    </location>
</feature>
<evidence type="ECO:0000259" key="2">
    <source>
        <dbReference type="PROSITE" id="PS50172"/>
    </source>
</evidence>